<dbReference type="InterPro" id="IPR000033">
    <property type="entry name" value="LDLR_classB_rpt"/>
</dbReference>
<dbReference type="SUPFAM" id="SSF63825">
    <property type="entry name" value="YWTD domain"/>
    <property type="match status" value="1"/>
</dbReference>
<evidence type="ECO:0000313" key="1">
    <source>
        <dbReference type="EMBL" id="KAB8072682.1"/>
    </source>
</evidence>
<sequence>MKQTLNMNISNSRLFFLDIGLGTYPNSNGRILTCRPDGSHLLELVSNIRTLPDGIAIDIANQHIYWTNMGKLGANDGSIQRCDLSGANIVTIVPEGQTHTPKQLTIAQRSRKLYWSDREGMKVMRANMDGSDVEILYQAGLGDDDLHDSRNWCVGIAVDEEAGSIYWTQKGPSKGNQG</sequence>
<dbReference type="SMART" id="SM00135">
    <property type="entry name" value="LY"/>
    <property type="match status" value="2"/>
</dbReference>
<protein>
    <submittedName>
        <fullName evidence="1">Uncharacterized protein</fullName>
    </submittedName>
</protein>
<organism evidence="1 2">
    <name type="scientific">Aspergillus leporis</name>
    <dbReference type="NCBI Taxonomy" id="41062"/>
    <lineage>
        <taxon>Eukaryota</taxon>
        <taxon>Fungi</taxon>
        <taxon>Dikarya</taxon>
        <taxon>Ascomycota</taxon>
        <taxon>Pezizomycotina</taxon>
        <taxon>Eurotiomycetes</taxon>
        <taxon>Eurotiomycetidae</taxon>
        <taxon>Eurotiales</taxon>
        <taxon>Aspergillaceae</taxon>
        <taxon>Aspergillus</taxon>
        <taxon>Aspergillus subgen. Circumdati</taxon>
    </lineage>
</organism>
<accession>A0A5N5X017</accession>
<dbReference type="InterPro" id="IPR011042">
    <property type="entry name" value="6-blade_b-propeller_TolB-like"/>
</dbReference>
<dbReference type="AlphaFoldDB" id="A0A5N5X017"/>
<reference evidence="1 2" key="1">
    <citation type="submission" date="2019-04" db="EMBL/GenBank/DDBJ databases">
        <title>Friends and foes A comparative genomics study of 23 Aspergillus species from section Flavi.</title>
        <authorList>
            <consortium name="DOE Joint Genome Institute"/>
            <person name="Kjaerbolling I."/>
            <person name="Vesth T."/>
            <person name="Frisvad J.C."/>
            <person name="Nybo J.L."/>
            <person name="Theobald S."/>
            <person name="Kildgaard S."/>
            <person name="Isbrandt T."/>
            <person name="Kuo A."/>
            <person name="Sato A."/>
            <person name="Lyhne E.K."/>
            <person name="Kogle M.E."/>
            <person name="Wiebenga A."/>
            <person name="Kun R.S."/>
            <person name="Lubbers R.J."/>
            <person name="Makela M.R."/>
            <person name="Barry K."/>
            <person name="Chovatia M."/>
            <person name="Clum A."/>
            <person name="Daum C."/>
            <person name="Haridas S."/>
            <person name="He G."/>
            <person name="LaButti K."/>
            <person name="Lipzen A."/>
            <person name="Mondo S."/>
            <person name="Riley R."/>
            <person name="Salamov A."/>
            <person name="Simmons B.A."/>
            <person name="Magnuson J.K."/>
            <person name="Henrissat B."/>
            <person name="Mortensen U.H."/>
            <person name="Larsen T.O."/>
            <person name="Devries R.P."/>
            <person name="Grigoriev I.V."/>
            <person name="Machida M."/>
            <person name="Baker S.E."/>
            <person name="Andersen M.R."/>
        </authorList>
    </citation>
    <scope>NUCLEOTIDE SEQUENCE [LARGE SCALE GENOMIC DNA]</scope>
    <source>
        <strain evidence="1 2">CBS 151.66</strain>
    </source>
</reference>
<gene>
    <name evidence="1" type="ORF">BDV29DRAFT_158282</name>
</gene>
<name>A0A5N5X017_9EURO</name>
<evidence type="ECO:0000313" key="2">
    <source>
        <dbReference type="Proteomes" id="UP000326565"/>
    </source>
</evidence>
<keyword evidence="2" id="KW-1185">Reference proteome</keyword>
<dbReference type="InterPro" id="IPR050778">
    <property type="entry name" value="Cueball_EGF_LRP_Nidogen"/>
</dbReference>
<dbReference type="Proteomes" id="UP000326565">
    <property type="component" value="Unassembled WGS sequence"/>
</dbReference>
<dbReference type="PANTHER" id="PTHR46513">
    <property type="entry name" value="VITELLOGENIN RECEPTOR-LIKE PROTEIN-RELATED-RELATED"/>
    <property type="match status" value="1"/>
</dbReference>
<dbReference type="OrthoDB" id="5958943at2759"/>
<dbReference type="EMBL" id="ML732241">
    <property type="protein sequence ID" value="KAB8072682.1"/>
    <property type="molecule type" value="Genomic_DNA"/>
</dbReference>
<dbReference type="Gene3D" id="2.120.10.30">
    <property type="entry name" value="TolB, C-terminal domain"/>
    <property type="match status" value="1"/>
</dbReference>
<proteinExistence type="predicted"/>